<comment type="cofactor">
    <cofactor evidence="2 9">
        <name>FAD</name>
        <dbReference type="ChEBI" id="CHEBI:57692"/>
    </cofactor>
</comment>
<dbReference type="Pfam" id="PF00667">
    <property type="entry name" value="FAD_binding_1"/>
    <property type="match status" value="2"/>
</dbReference>
<reference evidence="13" key="4">
    <citation type="submission" date="2025-09" db="UniProtKB">
        <authorList>
            <consortium name="Ensembl"/>
        </authorList>
    </citation>
    <scope>IDENTIFICATION</scope>
    <source>
        <strain evidence="13">17573</strain>
    </source>
</reference>
<dbReference type="Gene3D" id="3.40.50.80">
    <property type="entry name" value="Nucleotide-binding domain of ferredoxin-NADP reductase (FNR) module"/>
    <property type="match status" value="1"/>
</dbReference>
<evidence type="ECO:0000313" key="13">
    <source>
        <dbReference type="Ensembl" id="ENSMMUP00000023806.3"/>
    </source>
</evidence>
<evidence type="ECO:0000256" key="9">
    <source>
        <dbReference type="HAMAP-Rule" id="MF_03178"/>
    </source>
</evidence>
<dbReference type="InterPro" id="IPR008254">
    <property type="entry name" value="Flavodoxin/NO_synth"/>
</dbReference>
<feature type="binding site" evidence="9">
    <location>
        <begin position="477"/>
        <end position="478"/>
    </location>
    <ligand>
        <name>NADP(+)</name>
        <dbReference type="ChEBI" id="CHEBI:58349"/>
    </ligand>
</feature>
<name>F7FGP7_MACMU</name>
<feature type="binding site" evidence="9">
    <location>
        <position position="558"/>
    </location>
    <ligand>
        <name>FAD</name>
        <dbReference type="ChEBI" id="CHEBI:57692"/>
    </ligand>
</feature>
<dbReference type="AlphaFoldDB" id="F7FGP7"/>
<dbReference type="PROSITE" id="PS51384">
    <property type="entry name" value="FAD_FR"/>
    <property type="match status" value="1"/>
</dbReference>
<feature type="binding site" evidence="9">
    <location>
        <begin position="12"/>
        <end position="17"/>
    </location>
    <ligand>
        <name>FMN</name>
        <dbReference type="ChEBI" id="CHEBI:58210"/>
    </ligand>
</feature>
<dbReference type="FunFam" id="3.40.50.360:FF:000015">
    <property type="entry name" value="NADPH-dependent diflavin oxidoreductase 1"/>
    <property type="match status" value="1"/>
</dbReference>
<feature type="binding site" evidence="9">
    <location>
        <begin position="483"/>
        <end position="487"/>
    </location>
    <ligand>
        <name>NADP(+)</name>
        <dbReference type="ChEBI" id="CHEBI:58349"/>
    </ligand>
</feature>
<evidence type="ECO:0000256" key="6">
    <source>
        <dbReference type="ARBA" id="ARBA00022827"/>
    </source>
</evidence>
<reference evidence="14" key="1">
    <citation type="journal article" date="2007" name="Science">
        <title>Evolutionary and biomedical insights from the rhesus macaque genome.</title>
        <authorList>
            <person name="Gibbs R.A."/>
            <person name="Rogers J."/>
            <person name="Katze M.G."/>
            <person name="Bumgarner R."/>
            <person name="Weinstock G.M."/>
            <person name="Mardis E.R."/>
            <person name="Remington K.A."/>
            <person name="Strausberg R.L."/>
            <person name="Venter J.C."/>
            <person name="Wilson R.K."/>
            <person name="Batzer M.A."/>
            <person name="Bustamante C.D."/>
            <person name="Eichler E.E."/>
            <person name="Hahn M.W."/>
            <person name="Hardison R.C."/>
            <person name="Makova K.D."/>
            <person name="Miller W."/>
            <person name="Milosavljevic A."/>
            <person name="Palermo R.E."/>
            <person name="Siepel A."/>
            <person name="Sikela J.M."/>
            <person name="Attaway T."/>
            <person name="Bell S."/>
            <person name="Bernard K.E."/>
            <person name="Buhay C.J."/>
            <person name="Chandrabose M.N."/>
            <person name="Dao M."/>
            <person name="Davis C."/>
            <person name="Delehaunty K.D."/>
            <person name="Ding Y."/>
            <person name="Dinh H.H."/>
            <person name="Dugan-Rocha S."/>
            <person name="Fulton L.A."/>
            <person name="Gabisi R.A."/>
            <person name="Garner T.T."/>
            <person name="Godfrey J."/>
            <person name="Hawes A.C."/>
            <person name="Hernandez J."/>
            <person name="Hines S."/>
            <person name="Holder M."/>
            <person name="Hume J."/>
            <person name="Jhangiani S.N."/>
            <person name="Joshi V."/>
            <person name="Khan Z.M."/>
            <person name="Kirkness E.F."/>
            <person name="Cree A."/>
            <person name="Fowler R.G."/>
            <person name="Lee S."/>
            <person name="Lewis L.R."/>
            <person name="Li Z."/>
            <person name="Liu Y.-S."/>
            <person name="Moore S.M."/>
            <person name="Muzny D."/>
            <person name="Nazareth L.V."/>
            <person name="Ngo D.N."/>
            <person name="Okwuonu G.O."/>
            <person name="Pai G."/>
            <person name="Parker D."/>
            <person name="Paul H.A."/>
            <person name="Pfannkoch C."/>
            <person name="Pohl C.S."/>
            <person name="Rogers Y.-H.C."/>
            <person name="Ruiz S.J."/>
            <person name="Sabo A."/>
            <person name="Santibanez J."/>
            <person name="Schneider B.W."/>
            <person name="Smith S.M."/>
            <person name="Sodergren E."/>
            <person name="Svatek A.F."/>
            <person name="Utterback T.R."/>
            <person name="Vattathil S."/>
            <person name="Warren W."/>
            <person name="White C.S."/>
            <person name="Chinwalla A.T."/>
            <person name="Feng Y."/>
            <person name="Halpern A.L."/>
            <person name="Hillier L.W."/>
            <person name="Huang X."/>
            <person name="Minx P."/>
            <person name="Nelson J.O."/>
            <person name="Pepin K.H."/>
            <person name="Qin X."/>
            <person name="Sutton G.G."/>
            <person name="Venter E."/>
            <person name="Walenz B.P."/>
            <person name="Wallis J.W."/>
            <person name="Worley K.C."/>
            <person name="Yang S.-P."/>
            <person name="Jones S.M."/>
            <person name="Marra M.A."/>
            <person name="Rocchi M."/>
            <person name="Schein J.E."/>
            <person name="Baertsch R."/>
            <person name="Clarke L."/>
            <person name="Csuros M."/>
            <person name="Glasscock J."/>
            <person name="Harris R.A."/>
            <person name="Havlak P."/>
            <person name="Jackson A.R."/>
            <person name="Jiang H."/>
            <person name="Liu Y."/>
            <person name="Messina D.N."/>
            <person name="Shen Y."/>
            <person name="Song H.X.-Z."/>
            <person name="Wylie T."/>
            <person name="Zhang L."/>
            <person name="Birney E."/>
            <person name="Han K."/>
            <person name="Konkel M.K."/>
            <person name="Lee J."/>
            <person name="Smit A.F.A."/>
            <person name="Ullmer B."/>
            <person name="Wang H."/>
            <person name="Xing J."/>
            <person name="Burhans R."/>
            <person name="Cheng Z."/>
            <person name="Karro J.E."/>
            <person name="Ma J."/>
            <person name="Raney B."/>
            <person name="She X."/>
            <person name="Cox M.J."/>
            <person name="Demuth J.P."/>
            <person name="Dumas L.J."/>
            <person name="Han S.-G."/>
            <person name="Hopkins J."/>
            <person name="Karimpour-Fard A."/>
            <person name="Kim Y.H."/>
            <person name="Pollack J.R."/>
            <person name="Vinar T."/>
            <person name="Addo-Quaye C."/>
            <person name="Degenhardt J."/>
            <person name="Denby A."/>
            <person name="Hubisz M.J."/>
            <person name="Indap A."/>
            <person name="Kosiol C."/>
            <person name="Lahn B.T."/>
            <person name="Lawson H.A."/>
            <person name="Marklein A."/>
            <person name="Nielsen R."/>
            <person name="Vallender E.J."/>
            <person name="Clark A.G."/>
            <person name="Ferguson B."/>
            <person name="Hernandez R.D."/>
            <person name="Hirani K."/>
            <person name="Kehrer-Sawatzki H."/>
            <person name="Kolb J."/>
            <person name="Patil S."/>
            <person name="Pu L.-L."/>
            <person name="Ren Y."/>
            <person name="Smith D.G."/>
            <person name="Wheeler D.A."/>
            <person name="Schenck I."/>
            <person name="Ball E.V."/>
            <person name="Chen R."/>
            <person name="Cooper D.N."/>
            <person name="Giardine B."/>
            <person name="Hsu F."/>
            <person name="Kent W.J."/>
            <person name="Lesk A."/>
            <person name="Nelson D.L."/>
            <person name="O'brien W.E."/>
            <person name="Pruefer K."/>
            <person name="Stenson P.D."/>
            <person name="Wallace J.C."/>
            <person name="Ke H."/>
            <person name="Liu X.-M."/>
            <person name="Wang P."/>
            <person name="Xiang A.P."/>
            <person name="Yang F."/>
            <person name="Barber G.P."/>
            <person name="Haussler D."/>
            <person name="Karolchik D."/>
            <person name="Kern A.D."/>
            <person name="Kuhn R.M."/>
            <person name="Smith K.E."/>
            <person name="Zwieg A.S."/>
        </authorList>
    </citation>
    <scope>NUCLEOTIDE SEQUENCE [LARGE SCALE GENOMIC DNA]</scope>
    <source>
        <strain evidence="14">17573</strain>
    </source>
</reference>
<feature type="domain" description="Flavodoxin-like" evidence="11">
    <location>
        <begin position="6"/>
        <end position="150"/>
    </location>
</feature>
<evidence type="ECO:0000259" key="12">
    <source>
        <dbReference type="PROSITE" id="PS51384"/>
    </source>
</evidence>
<comment type="cofactor">
    <cofactor evidence="1 9">
        <name>FMN</name>
        <dbReference type="ChEBI" id="CHEBI:58210"/>
    </cofactor>
</comment>
<evidence type="ECO:0000259" key="11">
    <source>
        <dbReference type="PROSITE" id="PS50902"/>
    </source>
</evidence>
<keyword evidence="14" id="KW-1185">Reference proteome</keyword>
<feature type="binding site" evidence="9">
    <location>
        <begin position="344"/>
        <end position="347"/>
    </location>
    <ligand>
        <name>FAD</name>
        <dbReference type="ChEBI" id="CHEBI:57692"/>
    </ligand>
</feature>
<evidence type="ECO:0000256" key="1">
    <source>
        <dbReference type="ARBA" id="ARBA00001917"/>
    </source>
</evidence>
<dbReference type="SUPFAM" id="SSF52343">
    <property type="entry name" value="Ferredoxin reductase-like, C-terminal NADP-linked domain"/>
    <property type="match status" value="1"/>
</dbReference>
<dbReference type="FunFam" id="3.40.50.80:FF:000055">
    <property type="entry name" value="NADPH-dependent diflavin oxidoreductase 1"/>
    <property type="match status" value="1"/>
</dbReference>
<dbReference type="VGNC" id="VGNC:75050">
    <property type="gene designation" value="NDOR1"/>
</dbReference>
<dbReference type="GO" id="GO:0050660">
    <property type="term" value="F:flavin adenine dinucleotide binding"/>
    <property type="evidence" value="ECO:0007669"/>
    <property type="project" value="UniProtKB-UniRule"/>
</dbReference>
<feature type="binding site" evidence="9">
    <location>
        <position position="422"/>
    </location>
    <ligand>
        <name>NADP(+)</name>
        <dbReference type="ChEBI" id="CHEBI:58349"/>
    </ligand>
</feature>
<comment type="similarity">
    <text evidence="9">Belongs to the NADPH-dependent diflavin oxidoreductase NDOR1 family.</text>
</comment>
<dbReference type="Proteomes" id="UP000006718">
    <property type="component" value="Chromosome 15"/>
</dbReference>
<keyword evidence="5 9" id="KW-0288">FMN</keyword>
<dbReference type="PROSITE" id="PS50902">
    <property type="entry name" value="FLAVODOXIN_LIKE"/>
    <property type="match status" value="1"/>
</dbReference>
<protein>
    <recommendedName>
        <fullName evidence="9">NADPH-dependent diflavin oxidoreductase 1</fullName>
        <ecNumber evidence="9">1.18.1.-</ecNumber>
    </recommendedName>
    <alternativeName>
        <fullName evidence="9">NADPH-dependent FMN and FAD-containing oxidoreductase</fullName>
    </alternativeName>
</protein>
<comment type="function">
    <text evidence="9">NADPH-dependent reductase which is a central component of the cytosolic iron-sulfur (Fe-S) protein assembly (CIA) machinery. Transfers electrons from NADPH via its FAD and FMN prosthetic groups to the [2Fe-2S] cluster of CIAPIN1, another key component of the CIA machinery. In turn, this reduced cluster provides electrons for assembly of cytosolic iron-sulfur cluster proteins. It can also reduce the [2Fe-2S] cluster of CISD1 and activate this protein implicated in Fe/S cluster repair.</text>
</comment>
<dbReference type="InterPro" id="IPR023173">
    <property type="entry name" value="NADPH_Cyt_P450_Rdtase_alpha"/>
</dbReference>
<dbReference type="PANTHER" id="PTHR19384">
    <property type="entry name" value="NITRIC OXIDE SYNTHASE-RELATED"/>
    <property type="match status" value="1"/>
</dbReference>
<evidence type="ECO:0000256" key="10">
    <source>
        <dbReference type="SAM" id="MobiDB-lite"/>
    </source>
</evidence>
<comment type="caution">
    <text evidence="9">Lacks conserved residue(s) required for the propagation of feature annotation.</text>
</comment>
<proteinExistence type="inferred from homology"/>
<evidence type="ECO:0000313" key="15">
    <source>
        <dbReference type="VGNC" id="VGNC:75050"/>
    </source>
</evidence>
<keyword evidence="8 9" id="KW-0560">Oxidoreductase</keyword>
<feature type="binding site" evidence="9">
    <location>
        <begin position="59"/>
        <end position="62"/>
    </location>
    <ligand>
        <name>FMN</name>
        <dbReference type="ChEBI" id="CHEBI:58210"/>
    </ligand>
</feature>
<keyword evidence="6 9" id="KW-0274">FAD</keyword>
<comment type="catalytic activity">
    <reaction evidence="9">
        <text>2 oxidized [2Fe-2S]-[protein] + NADPH = 2 reduced [2Fe-2S]-[protein] + NADP(+) + H(+)</text>
        <dbReference type="Rhea" id="RHEA:67716"/>
        <dbReference type="Rhea" id="RHEA-COMP:17327"/>
        <dbReference type="Rhea" id="RHEA-COMP:17328"/>
        <dbReference type="ChEBI" id="CHEBI:15378"/>
        <dbReference type="ChEBI" id="CHEBI:33737"/>
        <dbReference type="ChEBI" id="CHEBI:33738"/>
        <dbReference type="ChEBI" id="CHEBI:57783"/>
        <dbReference type="ChEBI" id="CHEBI:58349"/>
    </reaction>
</comment>
<dbReference type="InterPro" id="IPR039261">
    <property type="entry name" value="FNR_nucleotide-bd"/>
</dbReference>
<dbReference type="Pfam" id="PF00258">
    <property type="entry name" value="Flavodoxin_1"/>
    <property type="match status" value="1"/>
</dbReference>
<keyword evidence="3 9" id="KW-0963">Cytoplasm</keyword>
<dbReference type="SUPFAM" id="SSF52218">
    <property type="entry name" value="Flavoproteins"/>
    <property type="match status" value="1"/>
</dbReference>
<accession>F7FGP7</accession>
<dbReference type="Pfam" id="PF00175">
    <property type="entry name" value="NAD_binding_1"/>
    <property type="match status" value="1"/>
</dbReference>
<evidence type="ECO:0000256" key="7">
    <source>
        <dbReference type="ARBA" id="ARBA00022857"/>
    </source>
</evidence>
<evidence type="ECO:0000313" key="14">
    <source>
        <dbReference type="Proteomes" id="UP000006718"/>
    </source>
</evidence>
<dbReference type="Gene3D" id="1.20.990.10">
    <property type="entry name" value="NADPH-cytochrome p450 Reductase, Chain A, domain 3"/>
    <property type="match status" value="1"/>
</dbReference>
<dbReference type="InterPro" id="IPR001433">
    <property type="entry name" value="OxRdtase_FAD/NAD-bd"/>
</dbReference>
<dbReference type="InterPro" id="IPR001709">
    <property type="entry name" value="Flavoprot_Pyr_Nucl_cyt_Rdtase"/>
</dbReference>
<dbReference type="GO" id="GO:0016651">
    <property type="term" value="F:oxidoreductase activity, acting on NAD(P)H"/>
    <property type="evidence" value="ECO:0007669"/>
    <property type="project" value="UniProtKB-UniRule"/>
</dbReference>
<feature type="binding site" evidence="9">
    <location>
        <position position="520"/>
    </location>
    <ligand>
        <name>NADP(+)</name>
        <dbReference type="ChEBI" id="CHEBI:58349"/>
    </ligand>
</feature>
<dbReference type="GO" id="GO:0005634">
    <property type="term" value="C:nucleus"/>
    <property type="evidence" value="ECO:0007669"/>
    <property type="project" value="UniProtKB-ARBA"/>
</dbReference>
<dbReference type="EC" id="1.18.1.-" evidence="9"/>
<dbReference type="InterPro" id="IPR028879">
    <property type="entry name" value="NDOR1"/>
</dbReference>
<reference evidence="13" key="2">
    <citation type="submission" date="2019-01" db="EMBL/GenBank/DDBJ databases">
        <authorList>
            <person name="Graves T."/>
            <person name="Eichler E.E."/>
            <person name="Wilson R.K."/>
        </authorList>
    </citation>
    <scope>NUCLEOTIDE SEQUENCE [LARGE SCALE GENOMIC DNA]</scope>
    <source>
        <strain evidence="13">17573</strain>
    </source>
</reference>
<dbReference type="GO" id="GO:0160246">
    <property type="term" value="F:NADPH-iron-sulfur [2Fe-2S] protein oxidoreductase activity"/>
    <property type="evidence" value="ECO:0007669"/>
    <property type="project" value="InterPro"/>
</dbReference>
<feature type="region of interest" description="Disordered" evidence="10">
    <location>
        <begin position="189"/>
        <end position="208"/>
    </location>
</feature>
<feature type="binding site" evidence="9">
    <location>
        <begin position="97"/>
        <end position="106"/>
    </location>
    <ligand>
        <name>FMN</name>
        <dbReference type="ChEBI" id="CHEBI:58210"/>
    </ligand>
</feature>
<sequence length="559" mass="62069">MPNPQFLVLFGSQTGTAQDVSERLGREARRRRLGCRVQALDSYPVVNLINEPLVIFVCATTGQGDPPDNMKNFWRFIFRKNLPTTALCQMEFAVLGLGDSSYTKFNFVAKKLHRRLLQLGGSALLPVCLGDDQHELGPDAAVDPWLRDLWDRVLSLLPPPPDLAEIPPGVPLPSKFTLLFLQEAPRMGSEGQRVAHPGSQEPPSESKPFLAPMISNQRVTGPSHFQDVRLIEFDISGSGISFAAGDVVLIQPSNSAAHVQQFCQVLGLDPDQLFTLQPREPGEPSLGHPDSLPSPVPWAPTPRAPPQPMETSAGVQFCPRLQPRCTAAIPPDYLLDLIPAIRPRAFSIASSMLAHPSRLQILVAVVQFQTRLKEPRRGLCSSWLASLDPGQGPVRVPLWVRPGSLAFPETPDTPVIMVGPGTGVAPFRAAIQERVAQGQTRNFLFFGCRWRDQDFYWEAEWQELEMRDCLTLVPAFSREQEQKVYVQHRLRELGSLVWELLDRQGAYFYLAGNAKSMPADVSEALMSIFQEDGGLCSPDAAAYLARLQRTQRFQTETWA</sequence>
<dbReference type="InterPro" id="IPR017927">
    <property type="entry name" value="FAD-bd_FR_type"/>
</dbReference>
<evidence type="ECO:0000256" key="5">
    <source>
        <dbReference type="ARBA" id="ARBA00022643"/>
    </source>
</evidence>
<dbReference type="GO" id="GO:0048471">
    <property type="term" value="C:perinuclear region of cytoplasm"/>
    <property type="evidence" value="ECO:0007669"/>
    <property type="project" value="UniProtKB-SubCell"/>
</dbReference>
<dbReference type="InterPro" id="IPR001094">
    <property type="entry name" value="Flavdoxin-like"/>
</dbReference>
<organism evidence="13 14">
    <name type="scientific">Macaca mulatta</name>
    <name type="common">Rhesus macaque</name>
    <dbReference type="NCBI Taxonomy" id="9544"/>
    <lineage>
        <taxon>Eukaryota</taxon>
        <taxon>Metazoa</taxon>
        <taxon>Chordata</taxon>
        <taxon>Craniata</taxon>
        <taxon>Vertebrata</taxon>
        <taxon>Euteleostomi</taxon>
        <taxon>Mammalia</taxon>
        <taxon>Eutheria</taxon>
        <taxon>Euarchontoglires</taxon>
        <taxon>Primates</taxon>
        <taxon>Haplorrhini</taxon>
        <taxon>Catarrhini</taxon>
        <taxon>Cercopithecidae</taxon>
        <taxon>Cercopithecinae</taxon>
        <taxon>Macaca</taxon>
    </lineage>
</organism>
<comment type="subunit">
    <text evidence="9">Interacts with CIAPIN1; as part of the cytosolic iron-sulfur (Fe-S) protein assembly (CIA) machinery.</text>
</comment>
<dbReference type="VEuPathDB" id="HostDB:ENSMMUG00000018107"/>
<dbReference type="HAMAP" id="MF_03178">
    <property type="entry name" value="NDOR1"/>
    <property type="match status" value="1"/>
</dbReference>
<evidence type="ECO:0000256" key="2">
    <source>
        <dbReference type="ARBA" id="ARBA00001974"/>
    </source>
</evidence>
<comment type="similarity">
    <text evidence="9">In the N-terminal section; belongs to the flavodoxin family.</text>
</comment>
<keyword evidence="4 9" id="KW-0285">Flavoprotein</keyword>
<dbReference type="Ensembl" id="ENSMMUT00000025445.4">
    <property type="protein sequence ID" value="ENSMMUP00000023806.3"/>
    <property type="gene ID" value="ENSMMUG00000018107.4"/>
</dbReference>
<reference evidence="13" key="3">
    <citation type="submission" date="2025-08" db="UniProtKB">
        <authorList>
            <consortium name="Ensembl"/>
        </authorList>
    </citation>
    <scope>IDENTIFICATION</scope>
    <source>
        <strain evidence="13">17573</strain>
    </source>
</reference>
<dbReference type="GO" id="GO:0016226">
    <property type="term" value="P:iron-sulfur cluster assembly"/>
    <property type="evidence" value="ECO:0007669"/>
    <property type="project" value="UniProtKB-UniRule"/>
</dbReference>
<dbReference type="Bgee" id="ENSMMUG00000018107">
    <property type="expression patterns" value="Expressed in cerebellar cortex and 20 other cell types or tissues"/>
</dbReference>
<feature type="binding site" evidence="9">
    <location>
        <position position="132"/>
    </location>
    <ligand>
        <name>FMN</name>
        <dbReference type="ChEBI" id="CHEBI:58210"/>
    </ligand>
</feature>
<feature type="binding site" evidence="9">
    <location>
        <begin position="378"/>
        <end position="381"/>
    </location>
    <ligand>
        <name>FAD</name>
        <dbReference type="ChEBI" id="CHEBI:57692"/>
    </ligand>
</feature>
<evidence type="ECO:0000256" key="4">
    <source>
        <dbReference type="ARBA" id="ARBA00022630"/>
    </source>
</evidence>
<comment type="subcellular location">
    <subcellularLocation>
        <location evidence="9">Cytoplasm</location>
        <location evidence="9">Perinuclear region</location>
    </subcellularLocation>
    <text evidence="9">Concentrated in perinuclear structure.</text>
</comment>
<dbReference type="Gene3D" id="3.40.50.360">
    <property type="match status" value="1"/>
</dbReference>
<dbReference type="HOGENOM" id="CLU_001570_17_6_1"/>
<dbReference type="ExpressionAtlas" id="F7FGP7">
    <property type="expression patterns" value="baseline"/>
</dbReference>
<dbReference type="PRINTS" id="PR00369">
    <property type="entry name" value="FLAVODOXIN"/>
</dbReference>
<dbReference type="GO" id="GO:0010181">
    <property type="term" value="F:FMN binding"/>
    <property type="evidence" value="ECO:0007669"/>
    <property type="project" value="UniProtKB-UniRule"/>
</dbReference>
<dbReference type="PANTHER" id="PTHR19384:SF10">
    <property type="entry name" value="NADPH-DEPENDENT DIFLAVIN OXIDOREDUCTASE 1"/>
    <property type="match status" value="1"/>
</dbReference>
<dbReference type="InterPro" id="IPR017938">
    <property type="entry name" value="Riboflavin_synthase-like_b-brl"/>
</dbReference>
<evidence type="ECO:0000256" key="3">
    <source>
        <dbReference type="ARBA" id="ARBA00022490"/>
    </source>
</evidence>
<feature type="compositionally biased region" description="Pro residues" evidence="10">
    <location>
        <begin position="292"/>
        <end position="308"/>
    </location>
</feature>
<dbReference type="InterPro" id="IPR029039">
    <property type="entry name" value="Flavoprotein-like_sf"/>
</dbReference>
<feature type="region of interest" description="Disordered" evidence="10">
    <location>
        <begin position="275"/>
        <end position="312"/>
    </location>
</feature>
<dbReference type="Gene3D" id="2.40.30.10">
    <property type="entry name" value="Translation factors"/>
    <property type="match status" value="2"/>
</dbReference>
<gene>
    <name evidence="9 13 15" type="primary">NDOR1</name>
</gene>
<dbReference type="GO" id="GO:0050661">
    <property type="term" value="F:NADP binding"/>
    <property type="evidence" value="ECO:0007669"/>
    <property type="project" value="UniProtKB-UniRule"/>
</dbReference>
<comment type="similarity">
    <text evidence="9">In the C-terminal section; belongs to the flavoprotein pyridine nucleotide cytochrome reductase family.</text>
</comment>
<dbReference type="SUPFAM" id="SSF63380">
    <property type="entry name" value="Riboflavin synthase domain-like"/>
    <property type="match status" value="1"/>
</dbReference>
<feature type="domain" description="FAD-binding FR-type" evidence="12">
    <location>
        <begin position="206"/>
        <end position="409"/>
    </location>
</feature>
<keyword evidence="7 9" id="KW-0521">NADP</keyword>
<evidence type="ECO:0000256" key="8">
    <source>
        <dbReference type="ARBA" id="ARBA00023002"/>
    </source>
</evidence>
<dbReference type="InterPro" id="IPR003097">
    <property type="entry name" value="CysJ-like_FAD-binding"/>
</dbReference>
<dbReference type="GeneTree" id="ENSGT00930000151050"/>
<dbReference type="PRINTS" id="PR00371">
    <property type="entry name" value="FPNCR"/>
</dbReference>